<evidence type="ECO:0000256" key="2">
    <source>
        <dbReference type="ARBA" id="ARBA00022842"/>
    </source>
</evidence>
<dbReference type="Proteomes" id="UP001500729">
    <property type="component" value="Unassembled WGS sequence"/>
</dbReference>
<dbReference type="PANTHER" id="PTHR12001:SF71">
    <property type="entry name" value="(2E,6E)-FARNESYL DIPHOSPHATE SYNTHASE"/>
    <property type="match status" value="1"/>
</dbReference>
<dbReference type="EMBL" id="BAAAGS010000003">
    <property type="protein sequence ID" value="GAA0511287.1"/>
    <property type="molecule type" value="Genomic_DNA"/>
</dbReference>
<dbReference type="Gene3D" id="1.10.600.10">
    <property type="entry name" value="Farnesyl Diphosphate Synthase"/>
    <property type="match status" value="1"/>
</dbReference>
<dbReference type="PROSITE" id="PS00444">
    <property type="entry name" value="POLYPRENYL_SYNTHASE_2"/>
    <property type="match status" value="1"/>
</dbReference>
<proteinExistence type="inferred from homology"/>
<evidence type="ECO:0000313" key="5">
    <source>
        <dbReference type="Proteomes" id="UP001500729"/>
    </source>
</evidence>
<keyword evidence="2" id="KW-0460">Magnesium</keyword>
<reference evidence="5" key="1">
    <citation type="journal article" date="2019" name="Int. J. Syst. Evol. Microbiol.">
        <title>The Global Catalogue of Microorganisms (GCM) 10K type strain sequencing project: providing services to taxonomists for standard genome sequencing and annotation.</title>
        <authorList>
            <consortium name="The Broad Institute Genomics Platform"/>
            <consortium name="The Broad Institute Genome Sequencing Center for Infectious Disease"/>
            <person name="Wu L."/>
            <person name="Ma J."/>
        </authorList>
    </citation>
    <scope>NUCLEOTIDE SEQUENCE [LARGE SCALE GENOMIC DNA]</scope>
    <source>
        <strain evidence="5">JCM 10303</strain>
    </source>
</reference>
<accession>A0ABP3M1I7</accession>
<keyword evidence="3 4" id="KW-0808">Transferase</keyword>
<evidence type="ECO:0000313" key="4">
    <source>
        <dbReference type="EMBL" id="GAA0511287.1"/>
    </source>
</evidence>
<dbReference type="InterPro" id="IPR008949">
    <property type="entry name" value="Isoprenoid_synthase_dom_sf"/>
</dbReference>
<organism evidence="4 5">
    <name type="scientific">Saccharopolyspora erythraea</name>
    <name type="common">Streptomyces erythraeus</name>
    <dbReference type="NCBI Taxonomy" id="1836"/>
    <lineage>
        <taxon>Bacteria</taxon>
        <taxon>Bacillati</taxon>
        <taxon>Actinomycetota</taxon>
        <taxon>Actinomycetes</taxon>
        <taxon>Pseudonocardiales</taxon>
        <taxon>Pseudonocardiaceae</taxon>
        <taxon>Saccharopolyspora</taxon>
    </lineage>
</organism>
<name>A0ABP3M1I7_SACER</name>
<comment type="similarity">
    <text evidence="3">Belongs to the FPP/GGPP synthase family.</text>
</comment>
<dbReference type="PROSITE" id="PS00723">
    <property type="entry name" value="POLYPRENYL_SYNTHASE_1"/>
    <property type="match status" value="1"/>
</dbReference>
<comment type="caution">
    <text evidence="4">The sequence shown here is derived from an EMBL/GenBank/DDBJ whole genome shotgun (WGS) entry which is preliminary data.</text>
</comment>
<dbReference type="InterPro" id="IPR000092">
    <property type="entry name" value="Polyprenyl_synt"/>
</dbReference>
<gene>
    <name evidence="4" type="ORF">GCM10009533_07700</name>
</gene>
<protein>
    <submittedName>
        <fullName evidence="4">Family 2 encapsulin nanocompartment cargo protein polyprenyl transferase</fullName>
    </submittedName>
</protein>
<keyword evidence="5" id="KW-1185">Reference proteome</keyword>
<dbReference type="SFLD" id="SFLDG01017">
    <property type="entry name" value="Polyprenyl_Transferase_Like"/>
    <property type="match status" value="1"/>
</dbReference>
<evidence type="ECO:0000256" key="1">
    <source>
        <dbReference type="ARBA" id="ARBA00022723"/>
    </source>
</evidence>
<dbReference type="InterPro" id="IPR033749">
    <property type="entry name" value="Polyprenyl_synt_CS"/>
</dbReference>
<dbReference type="PANTHER" id="PTHR12001">
    <property type="entry name" value="GERANYLGERANYL PYROPHOSPHATE SYNTHASE"/>
    <property type="match status" value="1"/>
</dbReference>
<dbReference type="GO" id="GO:0016740">
    <property type="term" value="F:transferase activity"/>
    <property type="evidence" value="ECO:0007669"/>
    <property type="project" value="UniProtKB-KW"/>
</dbReference>
<dbReference type="SFLD" id="SFLDS00005">
    <property type="entry name" value="Isoprenoid_Synthase_Type_I"/>
    <property type="match status" value="1"/>
</dbReference>
<dbReference type="Pfam" id="PF00348">
    <property type="entry name" value="polyprenyl_synt"/>
    <property type="match status" value="1"/>
</dbReference>
<keyword evidence="1" id="KW-0479">Metal-binding</keyword>
<sequence length="337" mass="35816">MTSTLPAALTAARTAVDPELRKVIGKLDPDTRGVCEYHFGWTNADGSPNGGGGKALRPALVLLSAQAVAPNGAQAVPAAAAVELVHNFSLLHDDLLDGDTSRRHRPTAWTVFGRPAALLAGDALLGLATEVLLDSTSGDAIASARALCAAVRSLIAGQNADLDFEHRADVTLDECLHMADEKTSALLACSTSIGALHVGAPRETVERLHAFGSELGMAFQLVDDLLGLWGDPEVTGKPVLSDLRARKKTVPIVHALTSGTEAGRRLGELYGKEEPLTEAELREAADMVRRAGSQQWTQDECERRLAAAHQHLPRATGNAEAIESLTELAEFIVRRQR</sequence>
<evidence type="ECO:0000256" key="3">
    <source>
        <dbReference type="RuleBase" id="RU004466"/>
    </source>
</evidence>
<dbReference type="SUPFAM" id="SSF48576">
    <property type="entry name" value="Terpenoid synthases"/>
    <property type="match status" value="1"/>
</dbReference>
<dbReference type="RefSeq" id="WP_009942893.1">
    <property type="nucleotide sequence ID" value="NZ_BAAAGS010000003.1"/>
</dbReference>